<evidence type="ECO:0000313" key="3">
    <source>
        <dbReference type="EMBL" id="GBO07212.1"/>
    </source>
</evidence>
<comment type="caution">
    <text evidence="3">The sequence shown here is derived from an EMBL/GenBank/DDBJ whole genome shotgun (WGS) entry which is preliminary data.</text>
</comment>
<evidence type="ECO:0000256" key="1">
    <source>
        <dbReference type="SAM" id="MobiDB-lite"/>
    </source>
</evidence>
<reference evidence="3 6" key="1">
    <citation type="journal article" date="2019" name="Sci. Rep.">
        <title>Orb-weaving spider Araneus ventricosus genome elucidates the spidroin gene catalogue.</title>
        <authorList>
            <person name="Kono N."/>
            <person name="Nakamura H."/>
            <person name="Ohtoshi R."/>
            <person name="Moran D.A.P."/>
            <person name="Shinohara A."/>
            <person name="Yoshida Y."/>
            <person name="Fujiwara M."/>
            <person name="Mori M."/>
            <person name="Tomita M."/>
            <person name="Arakawa K."/>
        </authorList>
    </citation>
    <scope>NUCLEOTIDE SEQUENCE [LARGE SCALE GENOMIC DNA]</scope>
</reference>
<evidence type="ECO:0000313" key="4">
    <source>
        <dbReference type="EMBL" id="GBO37074.1"/>
    </source>
</evidence>
<dbReference type="EMBL" id="BGPR01033318">
    <property type="protein sequence ID" value="GBO07204.1"/>
    <property type="molecule type" value="Genomic_DNA"/>
</dbReference>
<gene>
    <name evidence="3" type="ORF">AVEN_123827_1</name>
    <name evidence="5" type="ORF">AVEN_130301_1</name>
    <name evidence="2" type="ORF">AVEN_60620_1</name>
    <name evidence="4" type="ORF">AVEN_6206_1</name>
</gene>
<accession>A0A4Y2U3M8</accession>
<keyword evidence="6" id="KW-1185">Reference proteome</keyword>
<feature type="region of interest" description="Disordered" evidence="1">
    <location>
        <begin position="1"/>
        <end position="20"/>
    </location>
</feature>
<evidence type="ECO:0000313" key="6">
    <source>
        <dbReference type="Proteomes" id="UP000499080"/>
    </source>
</evidence>
<protein>
    <submittedName>
        <fullName evidence="3">Uncharacterized protein</fullName>
    </submittedName>
</protein>
<dbReference type="Proteomes" id="UP000499080">
    <property type="component" value="Unassembled WGS sequence"/>
</dbReference>
<proteinExistence type="predicted"/>
<dbReference type="AlphaFoldDB" id="A0A4Y2U3M8"/>
<dbReference type="EMBL" id="BGPR01061414">
    <property type="protein sequence ID" value="GBO37077.1"/>
    <property type="molecule type" value="Genomic_DNA"/>
</dbReference>
<name>A0A4Y2U3M8_ARAVE</name>
<dbReference type="EMBL" id="BGPR01033326">
    <property type="protein sequence ID" value="GBO07212.1"/>
    <property type="molecule type" value="Genomic_DNA"/>
</dbReference>
<evidence type="ECO:0000313" key="2">
    <source>
        <dbReference type="EMBL" id="GBO07204.1"/>
    </source>
</evidence>
<evidence type="ECO:0000313" key="5">
    <source>
        <dbReference type="EMBL" id="GBO37077.1"/>
    </source>
</evidence>
<sequence length="111" mass="12187">MRYLSHPDRNPSQPDDSEAPSALHRVAASLNKMFGGSGQLKTGLPCSLIWNMDPLFFCFFFVCYLCLPPRTSIPRDEGDFSSGFLPSSPDVDASRYPAIRRTLTLGSASSP</sequence>
<dbReference type="EMBL" id="BGPR01061409">
    <property type="protein sequence ID" value="GBO37074.1"/>
    <property type="molecule type" value="Genomic_DNA"/>
</dbReference>
<organism evidence="3 6">
    <name type="scientific">Araneus ventricosus</name>
    <name type="common">Orbweaver spider</name>
    <name type="synonym">Epeira ventricosa</name>
    <dbReference type="NCBI Taxonomy" id="182803"/>
    <lineage>
        <taxon>Eukaryota</taxon>
        <taxon>Metazoa</taxon>
        <taxon>Ecdysozoa</taxon>
        <taxon>Arthropoda</taxon>
        <taxon>Chelicerata</taxon>
        <taxon>Arachnida</taxon>
        <taxon>Araneae</taxon>
        <taxon>Araneomorphae</taxon>
        <taxon>Entelegynae</taxon>
        <taxon>Araneoidea</taxon>
        <taxon>Araneidae</taxon>
        <taxon>Araneus</taxon>
    </lineage>
</organism>